<evidence type="ECO:0000259" key="10">
    <source>
        <dbReference type="Pfam" id="PF08245"/>
    </source>
</evidence>
<dbReference type="SUPFAM" id="SSF51984">
    <property type="entry name" value="MurCD N-terminal domain"/>
    <property type="match status" value="1"/>
</dbReference>
<dbReference type="SUPFAM" id="SSF53623">
    <property type="entry name" value="MurD-like peptide ligases, catalytic domain"/>
    <property type="match status" value="1"/>
</dbReference>
<comment type="subcellular location">
    <subcellularLocation>
        <location evidence="1">Cytoplasm</location>
    </subcellularLocation>
</comment>
<dbReference type="HAMAP" id="MF_00639">
    <property type="entry name" value="MurD"/>
    <property type="match status" value="1"/>
</dbReference>
<dbReference type="PANTHER" id="PTHR43692:SF1">
    <property type="entry name" value="UDP-N-ACETYLMURAMOYLALANINE--D-GLUTAMATE LIGASE"/>
    <property type="match status" value="1"/>
</dbReference>
<reference evidence="11" key="1">
    <citation type="submission" date="2020-05" db="EMBL/GenBank/DDBJ databases">
        <authorList>
            <person name="Chiriac C."/>
            <person name="Salcher M."/>
            <person name="Ghai R."/>
            <person name="Kavagutti S V."/>
        </authorList>
    </citation>
    <scope>NUCLEOTIDE SEQUENCE</scope>
</reference>
<dbReference type="InterPro" id="IPR013221">
    <property type="entry name" value="Mur_ligase_cen"/>
</dbReference>
<comment type="pathway">
    <text evidence="2">Cell wall biogenesis; peptidoglycan biosynthesis.</text>
</comment>
<evidence type="ECO:0000256" key="5">
    <source>
        <dbReference type="ARBA" id="ARBA00022618"/>
    </source>
</evidence>
<keyword evidence="7" id="KW-0067">ATP-binding</keyword>
<dbReference type="GO" id="GO:0008764">
    <property type="term" value="F:UDP-N-acetylmuramoylalanine-D-glutamate ligase activity"/>
    <property type="evidence" value="ECO:0007669"/>
    <property type="project" value="UniProtKB-EC"/>
</dbReference>
<evidence type="ECO:0000313" key="11">
    <source>
        <dbReference type="EMBL" id="CAB4728761.1"/>
    </source>
</evidence>
<evidence type="ECO:0000256" key="8">
    <source>
        <dbReference type="ARBA" id="ARBA00023306"/>
    </source>
</evidence>
<sequence>MIDSLNRASDWSNVRAVVAGIGVAGFACADALAQLGAQVVLIDANDTPAMRERAEILDVIGVDVRLGFTAELPECDLLVVSPGLPPSHATIEQAFARGVPVWGELELAWRLRPTESPAPWLVITGTNGKTTTTLMLESILRAAGLRTCSAGNIGMSLVGVVMHDELDVIAIEVGAPQLPFVTTMSPLASCCLNIADDHIDHFGSLDSYIAAKARIYERTQVAAIYNAEDERTRSMVERADVIEGCRAIGFTLGAPGLSMVGIVDNLLVDRAFVSDRATTAQELATIDDIDPPAPHNVANALAAAALARAFGVSPAAVRDGLRAFVPAAHRIAQVATVDGVVFVDDSKATNAHAALTSLKAYPSVVWIAGGMAKGQDFDDLVLEVGERLRGVVLLGVDRARIAGSLERHAPEVRTAMIDRDDPSAMAEVVATAMSLAEPGDTVLLAPGCASWDMFRDYGHRGDEFAAAVERLAADRMEGRTS</sequence>
<dbReference type="GO" id="GO:0009252">
    <property type="term" value="P:peptidoglycan biosynthetic process"/>
    <property type="evidence" value="ECO:0007669"/>
    <property type="project" value="UniProtKB-UniPathway"/>
</dbReference>
<feature type="domain" description="Mur ligase C-terminal" evidence="9">
    <location>
        <begin position="329"/>
        <end position="447"/>
    </location>
</feature>
<evidence type="ECO:0000256" key="6">
    <source>
        <dbReference type="ARBA" id="ARBA00022741"/>
    </source>
</evidence>
<organism evidence="11">
    <name type="scientific">freshwater metagenome</name>
    <dbReference type="NCBI Taxonomy" id="449393"/>
    <lineage>
        <taxon>unclassified sequences</taxon>
        <taxon>metagenomes</taxon>
        <taxon>ecological metagenomes</taxon>
    </lineage>
</organism>
<dbReference type="SUPFAM" id="SSF53244">
    <property type="entry name" value="MurD-like peptide ligases, peptide-binding domain"/>
    <property type="match status" value="1"/>
</dbReference>
<dbReference type="InterPro" id="IPR036565">
    <property type="entry name" value="Mur-like_cat_sf"/>
</dbReference>
<dbReference type="UniPathway" id="UPA00219"/>
<proteinExistence type="inferred from homology"/>
<dbReference type="GO" id="GO:0008360">
    <property type="term" value="P:regulation of cell shape"/>
    <property type="evidence" value="ECO:0007669"/>
    <property type="project" value="InterPro"/>
</dbReference>
<keyword evidence="6" id="KW-0547">Nucleotide-binding</keyword>
<dbReference type="Gene3D" id="3.40.1190.10">
    <property type="entry name" value="Mur-like, catalytic domain"/>
    <property type="match status" value="1"/>
</dbReference>
<dbReference type="InterPro" id="IPR004101">
    <property type="entry name" value="Mur_ligase_C"/>
</dbReference>
<keyword evidence="5" id="KW-0132">Cell division</keyword>
<dbReference type="Pfam" id="PF21799">
    <property type="entry name" value="MurD-like_N"/>
    <property type="match status" value="1"/>
</dbReference>
<name>A0A6J6S1U6_9ZZZZ</name>
<dbReference type="InterPro" id="IPR018109">
    <property type="entry name" value="Folylpolyglutamate_synth_CS"/>
</dbReference>
<dbReference type="Gene3D" id="3.90.190.20">
    <property type="entry name" value="Mur ligase, C-terminal domain"/>
    <property type="match status" value="1"/>
</dbReference>
<dbReference type="PANTHER" id="PTHR43692">
    <property type="entry name" value="UDP-N-ACETYLMURAMOYLALANINE--D-GLUTAMATE LIGASE"/>
    <property type="match status" value="1"/>
</dbReference>
<dbReference type="InterPro" id="IPR036615">
    <property type="entry name" value="Mur_ligase_C_dom_sf"/>
</dbReference>
<dbReference type="InterPro" id="IPR005762">
    <property type="entry name" value="MurD"/>
</dbReference>
<protein>
    <submittedName>
        <fullName evidence="11">Unannotated protein</fullName>
    </submittedName>
</protein>
<dbReference type="GO" id="GO:0005737">
    <property type="term" value="C:cytoplasm"/>
    <property type="evidence" value="ECO:0007669"/>
    <property type="project" value="UniProtKB-SubCell"/>
</dbReference>
<evidence type="ECO:0000256" key="1">
    <source>
        <dbReference type="ARBA" id="ARBA00004496"/>
    </source>
</evidence>
<evidence type="ECO:0000256" key="7">
    <source>
        <dbReference type="ARBA" id="ARBA00022840"/>
    </source>
</evidence>
<dbReference type="AlphaFoldDB" id="A0A6J6S1U6"/>
<evidence type="ECO:0000256" key="3">
    <source>
        <dbReference type="ARBA" id="ARBA00022490"/>
    </source>
</evidence>
<dbReference type="EMBL" id="CAEZYW010000003">
    <property type="protein sequence ID" value="CAB4728761.1"/>
    <property type="molecule type" value="Genomic_DNA"/>
</dbReference>
<gene>
    <name evidence="11" type="ORF">UFOPK2786_00045</name>
</gene>
<evidence type="ECO:0000259" key="9">
    <source>
        <dbReference type="Pfam" id="PF02875"/>
    </source>
</evidence>
<dbReference type="PROSITE" id="PS01011">
    <property type="entry name" value="FOLYLPOLYGLU_SYNT_1"/>
    <property type="match status" value="1"/>
</dbReference>
<dbReference type="Pfam" id="PF02875">
    <property type="entry name" value="Mur_ligase_C"/>
    <property type="match status" value="1"/>
</dbReference>
<feature type="domain" description="Mur ligase central" evidence="10">
    <location>
        <begin position="123"/>
        <end position="307"/>
    </location>
</feature>
<dbReference type="GO" id="GO:0051301">
    <property type="term" value="P:cell division"/>
    <property type="evidence" value="ECO:0007669"/>
    <property type="project" value="UniProtKB-KW"/>
</dbReference>
<dbReference type="PROSITE" id="PS51257">
    <property type="entry name" value="PROKAR_LIPOPROTEIN"/>
    <property type="match status" value="1"/>
</dbReference>
<dbReference type="GO" id="GO:0004326">
    <property type="term" value="F:tetrahydrofolylpolyglutamate synthase activity"/>
    <property type="evidence" value="ECO:0007669"/>
    <property type="project" value="InterPro"/>
</dbReference>
<keyword evidence="4" id="KW-0436">Ligase</keyword>
<dbReference type="Gene3D" id="3.40.50.720">
    <property type="entry name" value="NAD(P)-binding Rossmann-like Domain"/>
    <property type="match status" value="1"/>
</dbReference>
<dbReference type="NCBIfam" id="TIGR01087">
    <property type="entry name" value="murD"/>
    <property type="match status" value="1"/>
</dbReference>
<keyword evidence="8" id="KW-0131">Cell cycle</keyword>
<dbReference type="Pfam" id="PF08245">
    <property type="entry name" value="Mur_ligase_M"/>
    <property type="match status" value="1"/>
</dbReference>
<evidence type="ECO:0000256" key="4">
    <source>
        <dbReference type="ARBA" id="ARBA00022598"/>
    </source>
</evidence>
<keyword evidence="3" id="KW-0963">Cytoplasm</keyword>
<evidence type="ECO:0000256" key="2">
    <source>
        <dbReference type="ARBA" id="ARBA00004752"/>
    </source>
</evidence>
<accession>A0A6J6S1U6</accession>
<dbReference type="GO" id="GO:0005524">
    <property type="term" value="F:ATP binding"/>
    <property type="evidence" value="ECO:0007669"/>
    <property type="project" value="UniProtKB-KW"/>
</dbReference>